<sequence length="37" mass="4263">MPGRLYAGCIVLSKIIGPYVGEKIYLCKLNELFFKER</sequence>
<dbReference type="STRING" id="880526.GCA_000427365_01803"/>
<keyword evidence="2" id="KW-1185">Reference proteome</keyword>
<proteinExistence type="predicted"/>
<organism evidence="1 2">
    <name type="scientific">Rikenella microfusus</name>
    <dbReference type="NCBI Taxonomy" id="28139"/>
    <lineage>
        <taxon>Bacteria</taxon>
        <taxon>Pseudomonadati</taxon>
        <taxon>Bacteroidota</taxon>
        <taxon>Bacteroidia</taxon>
        <taxon>Bacteroidales</taxon>
        <taxon>Rikenellaceae</taxon>
        <taxon>Rikenella</taxon>
    </lineage>
</organism>
<dbReference type="AlphaFoldDB" id="A0A379MVV9"/>
<evidence type="ECO:0000313" key="1">
    <source>
        <dbReference type="EMBL" id="SUE34782.1"/>
    </source>
</evidence>
<dbReference type="Proteomes" id="UP000255233">
    <property type="component" value="Unassembled WGS sequence"/>
</dbReference>
<dbReference type="EMBL" id="UGVL01000001">
    <property type="protein sequence ID" value="SUE34782.1"/>
    <property type="molecule type" value="Genomic_DNA"/>
</dbReference>
<gene>
    <name evidence="1" type="ORF">NCTC11190_02015</name>
</gene>
<accession>A0A379MVV9</accession>
<evidence type="ECO:0000313" key="2">
    <source>
        <dbReference type="Proteomes" id="UP000255233"/>
    </source>
</evidence>
<reference evidence="1 2" key="1">
    <citation type="submission" date="2018-06" db="EMBL/GenBank/DDBJ databases">
        <authorList>
            <consortium name="Pathogen Informatics"/>
            <person name="Doyle S."/>
        </authorList>
    </citation>
    <scope>NUCLEOTIDE SEQUENCE [LARGE SCALE GENOMIC DNA]</scope>
    <source>
        <strain evidence="1 2">NCTC11190</strain>
    </source>
</reference>
<name>A0A379MVV9_9BACT</name>
<protein>
    <submittedName>
        <fullName evidence="1">Uncharacterized protein</fullName>
    </submittedName>
</protein>